<comment type="caution">
    <text evidence="3">The sequence shown here is derived from an EMBL/GenBank/DDBJ whole genome shotgun (WGS) entry which is preliminary data.</text>
</comment>
<protein>
    <submittedName>
        <fullName evidence="3">Uncharacterized protein</fullName>
    </submittedName>
</protein>
<name>A0A812VP27_SYMPI</name>
<evidence type="ECO:0000313" key="3">
    <source>
        <dbReference type="EMBL" id="CAE7646626.1"/>
    </source>
</evidence>
<organism evidence="3 4">
    <name type="scientific">Symbiodinium pilosum</name>
    <name type="common">Dinoflagellate</name>
    <dbReference type="NCBI Taxonomy" id="2952"/>
    <lineage>
        <taxon>Eukaryota</taxon>
        <taxon>Sar</taxon>
        <taxon>Alveolata</taxon>
        <taxon>Dinophyceae</taxon>
        <taxon>Suessiales</taxon>
        <taxon>Symbiodiniaceae</taxon>
        <taxon>Symbiodinium</taxon>
    </lineage>
</organism>
<evidence type="ECO:0000313" key="4">
    <source>
        <dbReference type="Proteomes" id="UP000649617"/>
    </source>
</evidence>
<feature type="compositionally biased region" description="Basic residues" evidence="2">
    <location>
        <begin position="188"/>
        <end position="198"/>
    </location>
</feature>
<accession>A0A812VP27</accession>
<feature type="region of interest" description="Disordered" evidence="2">
    <location>
        <begin position="157"/>
        <end position="220"/>
    </location>
</feature>
<dbReference type="Proteomes" id="UP000649617">
    <property type="component" value="Unassembled WGS sequence"/>
</dbReference>
<keyword evidence="1" id="KW-0175">Coiled coil</keyword>
<gene>
    <name evidence="3" type="ORF">SPIL2461_LOCUS17193</name>
</gene>
<sequence length="897" mass="96585">MLSITLELLDKWGRYYETSGSLNGMKIVEAWKELTKENVRFPQGPAEYAFLTKPSASRDAGAFGFGGSEAPAVAPAAATEELSEATLQSLATEVQSAIAQHGLGSTEVAEAKAHYESTLAQWQHAAAEAVEKGDMAAYERLSEVAVRYAELGNRIDSSPSVSTEFSRTFSGVSPSPPDSDTMQESHASSHKKHRRRKKDAQIEGSEPQPEAAMTPSFGQPSWADADEAVAAYRSGEFGGSFGLSSTAFPSTPGDAVSDPFATTMTADGFGGFGEQAGGFASDYSFNSAGFEVPESKPSQPSIDSDLQFARAAGTGDPTGPTFSGSASAMMAMAGMAGGSGGERSHSADAEQSLENVDAVMASGSQAEEEDSLRQQCERLQAEVDELKSQLRSSASSKELKAAQKRINELEQEGQGNKDLTIVALRETNMQIQAELDRRCLDLAAARRRASEAEKRLAEKEEVFSDTCQRLVEAQQRVAELEEKLVHENQVQKSLQDRLKGAQAQQTVAEVELRLMGKQDMRFLLPPGWRLTREGEAFPTVAAHLLELCKLLELCPSQPGPWPCIRRTSWLPRSQTRHLAGLTPPGSLKRGQGFSDSAECCFVRCHALLREPQKAAALPRSTAEVRRVGNELALRTSSHFRELLVKAQGTLYEDQQAQGIGCVNDILLYRLLAQDVKLQPAADAHSVASRFDLQLQVTGQGRGHSSMLWPQHQLRFQGKLEVFGVVDSSDGGPQVDLSYLLPDNQSLRARLRVPLGATRLMAPSPPKPLAPVRALQLWDAPEFEHTEVACVCQLRPSLAGRVGAFAVWQALELGGALKCLPGAGGFRGALFGGCYPAGEPVDVLMRAELGPIPGDEAMSARSAKEELCRIAVRSTSHLVNRGVAQAAIDVLCDPVGRP</sequence>
<evidence type="ECO:0000256" key="1">
    <source>
        <dbReference type="SAM" id="Coils"/>
    </source>
</evidence>
<keyword evidence="4" id="KW-1185">Reference proteome</keyword>
<evidence type="ECO:0000256" key="2">
    <source>
        <dbReference type="SAM" id="MobiDB-lite"/>
    </source>
</evidence>
<dbReference type="AlphaFoldDB" id="A0A812VP27"/>
<dbReference type="OrthoDB" id="445881at2759"/>
<reference evidence="3" key="1">
    <citation type="submission" date="2021-02" db="EMBL/GenBank/DDBJ databases">
        <authorList>
            <person name="Dougan E. K."/>
            <person name="Rhodes N."/>
            <person name="Thang M."/>
            <person name="Chan C."/>
        </authorList>
    </citation>
    <scope>NUCLEOTIDE SEQUENCE</scope>
</reference>
<proteinExistence type="predicted"/>
<dbReference type="EMBL" id="CAJNIZ010043005">
    <property type="protein sequence ID" value="CAE7646626.1"/>
    <property type="molecule type" value="Genomic_DNA"/>
</dbReference>
<feature type="coiled-coil region" evidence="1">
    <location>
        <begin position="369"/>
        <end position="497"/>
    </location>
</feature>
<feature type="compositionally biased region" description="Polar residues" evidence="2">
    <location>
        <begin position="157"/>
        <end position="184"/>
    </location>
</feature>